<dbReference type="EMBL" id="KN838569">
    <property type="protein sequence ID" value="KIK04463.1"/>
    <property type="molecule type" value="Genomic_DNA"/>
</dbReference>
<dbReference type="HOGENOM" id="CLU_105974_2_1_1"/>
<protein>
    <recommendedName>
        <fullName evidence="8">DUF1772-domain-containing protein</fullName>
    </recommendedName>
</protein>
<keyword evidence="7" id="KW-1185">Reference proteome</keyword>
<reference evidence="6 7" key="1">
    <citation type="submission" date="2014-04" db="EMBL/GenBank/DDBJ databases">
        <authorList>
            <consortium name="DOE Joint Genome Institute"/>
            <person name="Kuo A."/>
            <person name="Kohler A."/>
            <person name="Nagy L.G."/>
            <person name="Floudas D."/>
            <person name="Copeland A."/>
            <person name="Barry K.W."/>
            <person name="Cichocki N."/>
            <person name="Veneault-Fourrey C."/>
            <person name="LaButti K."/>
            <person name="Lindquist E.A."/>
            <person name="Lipzen A."/>
            <person name="Lundell T."/>
            <person name="Morin E."/>
            <person name="Murat C."/>
            <person name="Sun H."/>
            <person name="Tunlid A."/>
            <person name="Henrissat B."/>
            <person name="Grigoriev I.V."/>
            <person name="Hibbett D.S."/>
            <person name="Martin F."/>
            <person name="Nordberg H.P."/>
            <person name="Cantor M.N."/>
            <person name="Hua S.X."/>
        </authorList>
    </citation>
    <scope>NUCLEOTIDE SEQUENCE [LARGE SCALE GENOMIC DNA]</scope>
    <source>
        <strain evidence="6 7">LaAM-08-1</strain>
    </source>
</reference>
<dbReference type="AlphaFoldDB" id="A0A0C9Y8Y5"/>
<accession>A0A0C9Y8Y5</accession>
<evidence type="ECO:0000256" key="1">
    <source>
        <dbReference type="ARBA" id="ARBA00004141"/>
    </source>
</evidence>
<feature type="transmembrane region" description="Helical" evidence="5">
    <location>
        <begin position="6"/>
        <end position="33"/>
    </location>
</feature>
<gene>
    <name evidence="6" type="ORF">K443DRAFT_675927</name>
</gene>
<keyword evidence="4 5" id="KW-0472">Membrane</keyword>
<evidence type="ECO:0000313" key="7">
    <source>
        <dbReference type="Proteomes" id="UP000054477"/>
    </source>
</evidence>
<reference evidence="7" key="2">
    <citation type="submission" date="2015-01" db="EMBL/GenBank/DDBJ databases">
        <title>Evolutionary Origins and Diversification of the Mycorrhizal Mutualists.</title>
        <authorList>
            <consortium name="DOE Joint Genome Institute"/>
            <consortium name="Mycorrhizal Genomics Consortium"/>
            <person name="Kohler A."/>
            <person name="Kuo A."/>
            <person name="Nagy L.G."/>
            <person name="Floudas D."/>
            <person name="Copeland A."/>
            <person name="Barry K.W."/>
            <person name="Cichocki N."/>
            <person name="Veneault-Fourrey C."/>
            <person name="LaButti K."/>
            <person name="Lindquist E.A."/>
            <person name="Lipzen A."/>
            <person name="Lundell T."/>
            <person name="Morin E."/>
            <person name="Murat C."/>
            <person name="Riley R."/>
            <person name="Ohm R."/>
            <person name="Sun H."/>
            <person name="Tunlid A."/>
            <person name="Henrissat B."/>
            <person name="Grigoriev I.V."/>
            <person name="Hibbett D.S."/>
            <person name="Martin F."/>
        </authorList>
    </citation>
    <scope>NUCLEOTIDE SEQUENCE [LARGE SCALE GENOMIC DNA]</scope>
    <source>
        <strain evidence="7">LaAM-08-1</strain>
    </source>
</reference>
<feature type="transmembrane region" description="Helical" evidence="5">
    <location>
        <begin position="67"/>
        <end position="86"/>
    </location>
</feature>
<evidence type="ECO:0000313" key="6">
    <source>
        <dbReference type="EMBL" id="KIK04463.1"/>
    </source>
</evidence>
<evidence type="ECO:0000256" key="5">
    <source>
        <dbReference type="SAM" id="Phobius"/>
    </source>
</evidence>
<dbReference type="PANTHER" id="PTHR35042">
    <property type="entry name" value="ANTHRONE OXYGENASE ENCC"/>
    <property type="match status" value="1"/>
</dbReference>
<dbReference type="InterPro" id="IPR013901">
    <property type="entry name" value="Anthrone_oxy"/>
</dbReference>
<keyword evidence="2 5" id="KW-0812">Transmembrane</keyword>
<proteinExistence type="predicted"/>
<organism evidence="6 7">
    <name type="scientific">Laccaria amethystina LaAM-08-1</name>
    <dbReference type="NCBI Taxonomy" id="1095629"/>
    <lineage>
        <taxon>Eukaryota</taxon>
        <taxon>Fungi</taxon>
        <taxon>Dikarya</taxon>
        <taxon>Basidiomycota</taxon>
        <taxon>Agaricomycotina</taxon>
        <taxon>Agaricomycetes</taxon>
        <taxon>Agaricomycetidae</taxon>
        <taxon>Agaricales</taxon>
        <taxon>Agaricineae</taxon>
        <taxon>Hydnangiaceae</taxon>
        <taxon>Laccaria</taxon>
    </lineage>
</organism>
<keyword evidence="3 5" id="KW-1133">Transmembrane helix</keyword>
<sequence length="166" mass="18089">MSLKPIKIAALFGSGIASGGVFYISAFAIPAILSPYNYKAEGQGQAVLPAKALQTQWQHVYATGKRFFPSLFAGTSALYLYLAYNVPDARPLYLLAAGCSMSIVPYTLTVMMPNIRKIQTEIKEEDAQDALRLRDDVKTWGRLNYGRAVMQAVAFLAGAWAVVDSS</sequence>
<evidence type="ECO:0008006" key="8">
    <source>
        <dbReference type="Google" id="ProtNLM"/>
    </source>
</evidence>
<dbReference type="GO" id="GO:0016020">
    <property type="term" value="C:membrane"/>
    <property type="evidence" value="ECO:0007669"/>
    <property type="project" value="UniProtKB-SubCell"/>
</dbReference>
<dbReference type="Proteomes" id="UP000054477">
    <property type="component" value="Unassembled WGS sequence"/>
</dbReference>
<feature type="transmembrane region" description="Helical" evidence="5">
    <location>
        <begin position="92"/>
        <end position="113"/>
    </location>
</feature>
<comment type="subcellular location">
    <subcellularLocation>
        <location evidence="1">Membrane</location>
        <topology evidence="1">Multi-pass membrane protein</topology>
    </subcellularLocation>
</comment>
<dbReference type="Pfam" id="PF08592">
    <property type="entry name" value="Anthrone_oxy"/>
    <property type="match status" value="1"/>
</dbReference>
<evidence type="ECO:0000256" key="3">
    <source>
        <dbReference type="ARBA" id="ARBA00022989"/>
    </source>
</evidence>
<dbReference type="PANTHER" id="PTHR35042:SF1">
    <property type="entry name" value="DUF1772-DOMAIN-CONTAINING PROTEIN"/>
    <property type="match status" value="1"/>
</dbReference>
<evidence type="ECO:0000256" key="2">
    <source>
        <dbReference type="ARBA" id="ARBA00022692"/>
    </source>
</evidence>
<evidence type="ECO:0000256" key="4">
    <source>
        <dbReference type="ARBA" id="ARBA00023136"/>
    </source>
</evidence>
<dbReference type="OrthoDB" id="2585651at2759"/>
<name>A0A0C9Y8Y5_9AGAR</name>